<keyword evidence="3" id="KW-1185">Reference proteome</keyword>
<dbReference type="Pfam" id="PF06197">
    <property type="entry name" value="DUF998"/>
    <property type="match status" value="1"/>
</dbReference>
<dbReference type="EMBL" id="QVPD01000001">
    <property type="protein sequence ID" value="RFP62293.1"/>
    <property type="molecule type" value="Genomic_DNA"/>
</dbReference>
<feature type="transmembrane region" description="Helical" evidence="1">
    <location>
        <begin position="50"/>
        <end position="70"/>
    </location>
</feature>
<feature type="transmembrane region" description="Helical" evidence="1">
    <location>
        <begin position="115"/>
        <end position="135"/>
    </location>
</feature>
<name>A0A372DRY2_9GAMM</name>
<dbReference type="RefSeq" id="WP_117201113.1">
    <property type="nucleotide sequence ID" value="NZ_JBHTBK010000006.1"/>
</dbReference>
<dbReference type="InterPro" id="IPR009339">
    <property type="entry name" value="DUF998"/>
</dbReference>
<feature type="transmembrane region" description="Helical" evidence="1">
    <location>
        <begin position="142"/>
        <end position="161"/>
    </location>
</feature>
<feature type="transmembrane region" description="Helical" evidence="1">
    <location>
        <begin position="82"/>
        <end position="103"/>
    </location>
</feature>
<proteinExistence type="predicted"/>
<keyword evidence="1" id="KW-1133">Transmembrane helix</keyword>
<evidence type="ECO:0000256" key="1">
    <source>
        <dbReference type="SAM" id="Phobius"/>
    </source>
</evidence>
<protein>
    <submittedName>
        <fullName evidence="2">DUF998 domain-containing protein</fullName>
    </submittedName>
</protein>
<gene>
    <name evidence="2" type="ORF">D0Y53_00235</name>
</gene>
<organism evidence="2 3">
    <name type="scientific">Cognatiluteimonas weifangensis</name>
    <dbReference type="NCBI Taxonomy" id="2303539"/>
    <lineage>
        <taxon>Bacteria</taxon>
        <taxon>Pseudomonadati</taxon>
        <taxon>Pseudomonadota</taxon>
        <taxon>Gammaproteobacteria</taxon>
        <taxon>Lysobacterales</taxon>
        <taxon>Lysobacteraceae</taxon>
        <taxon>Cognatiluteimonas</taxon>
    </lineage>
</organism>
<sequence>MSRWLRRAPWLAAALALAAALVGGAAREGYSQLQHPLALLGARGAPGGDWFNALGFVLPGLLLAAAGSAWRARMQAAGWRVRIGATLAVFSALAFAAQGVFPLDPEHLAAGSSRYHVAAWTLWWVAFAPGAALLAGGTRPRWRHAVAATAVPWCALVPPALVGDALALRLGFAVWFGWWLFALRWPR</sequence>
<keyword evidence="1" id="KW-0472">Membrane</keyword>
<comment type="caution">
    <text evidence="2">The sequence shown here is derived from an EMBL/GenBank/DDBJ whole genome shotgun (WGS) entry which is preliminary data.</text>
</comment>
<accession>A0A372DRY2</accession>
<dbReference type="OrthoDB" id="6024885at2"/>
<evidence type="ECO:0000313" key="2">
    <source>
        <dbReference type="EMBL" id="RFP62293.1"/>
    </source>
</evidence>
<dbReference type="AlphaFoldDB" id="A0A372DRY2"/>
<keyword evidence="1" id="KW-0812">Transmembrane</keyword>
<feature type="transmembrane region" description="Helical" evidence="1">
    <location>
        <begin position="167"/>
        <end position="185"/>
    </location>
</feature>
<evidence type="ECO:0000313" key="3">
    <source>
        <dbReference type="Proteomes" id="UP000262917"/>
    </source>
</evidence>
<dbReference type="Proteomes" id="UP000262917">
    <property type="component" value="Unassembled WGS sequence"/>
</dbReference>
<reference evidence="2 3" key="1">
    <citation type="submission" date="2018-08" db="EMBL/GenBank/DDBJ databases">
        <title>Lysobacter weifangensis sp. nov., a new member of the family 'Xanthomonadaceae', isolated from soil in a farmland.</title>
        <authorList>
            <person name="Zhao H."/>
        </authorList>
    </citation>
    <scope>NUCLEOTIDE SEQUENCE [LARGE SCALE GENOMIC DNA]</scope>
    <source>
        <strain evidence="2 3">WF-2</strain>
    </source>
</reference>